<feature type="compositionally biased region" description="Basic residues" evidence="1">
    <location>
        <begin position="785"/>
        <end position="807"/>
    </location>
</feature>
<feature type="region of interest" description="Disordered" evidence="1">
    <location>
        <begin position="70"/>
        <end position="105"/>
    </location>
</feature>
<comment type="caution">
    <text evidence="2">The sequence shown here is derived from an EMBL/GenBank/DDBJ whole genome shotgun (WGS) entry which is preliminary data.</text>
</comment>
<dbReference type="InterPro" id="IPR024741">
    <property type="entry name" value="Condensin2_G2"/>
</dbReference>
<accession>A0A5A7PEA3</accession>
<dbReference type="InterPro" id="IPR011989">
    <property type="entry name" value="ARM-like"/>
</dbReference>
<evidence type="ECO:0000256" key="1">
    <source>
        <dbReference type="SAM" id="MobiDB-lite"/>
    </source>
</evidence>
<dbReference type="AlphaFoldDB" id="A0A5A7PEA3"/>
<dbReference type="InterPro" id="IPR016024">
    <property type="entry name" value="ARM-type_fold"/>
</dbReference>
<evidence type="ECO:0000313" key="2">
    <source>
        <dbReference type="EMBL" id="GER30974.1"/>
    </source>
</evidence>
<proteinExistence type="predicted"/>
<feature type="region of interest" description="Disordered" evidence="1">
    <location>
        <begin position="929"/>
        <end position="959"/>
    </location>
</feature>
<keyword evidence="3" id="KW-1185">Reference proteome</keyword>
<dbReference type="Pfam" id="PF12422">
    <property type="entry name" value="Condensin2nSMC"/>
    <property type="match status" value="1"/>
</dbReference>
<dbReference type="Gene3D" id="1.25.10.10">
    <property type="entry name" value="Leucine-rich Repeat Variant"/>
    <property type="match status" value="1"/>
</dbReference>
<sequence length="1279" mass="142294">MEKRLRSSLQTSAVEFLSAAVKLPFKSSKTAMKSLINTSIKPSSDLTSTLPFSLCNSISHSISQFKNLSDPTFTASPRTPPAKRVRRSARNIGDGAESSDGRHENERQPIVEKLQVYAYILRLCVFHPKNAFSVSDLFPAVQALHDNLILFESEAILLSEIANLCEDWWKGGLEGKERLISQSLPVILSRSLTLMKKVDVHRVYGVREAFTLFDFEDESIEDLKHLLIRCLISPLYLKTEEGRKFLAFLFCLSGQLTKELCAMIKSQIPFGRKSMLEAYGEIVFRAWKAVEGEGKHEIENGFLQGLFEGALYAGSPELATSIRRILWGFVNQRTTQGVEKLIFGLAEPMIFRSLQLKKLALVIMFHRLIGLALILRFLEGNESMNDAVAKIISDLALFCKAVANSNVRQNALHLLLDLFPLEDPDATKEVKDTLLEKQFFLLEKLLMDECPDVRGVAVEGCCRILHMFWEVIPSPTITKIITKISDDMARDSCTEVRLSTVNGVIYLLGNPQSHEVLKVILPRLGTLITDSASVVRAALADLLLLLNDLQNFQFHKVVHMDALLSVLADDQPVIARKITKLLIPSYFPSKATEEEACKRCITLIKRSPQAGARFCEFVATEGASLRSLMKLFSSLIGLALSSKLEVEYIEGLLTAASHLCTNLAKDSSFQAALKVMLSAKKLKTLFTVACTAHAQSSVCNIISTLSLDATGDLFEDCIGLITRCSGLSDNIEKQAEVRSAHKMILSCGWFEDMFETLIGLLQKTASGSQVCFGIELEQENGKPASRTRTRSSTKTSSKLKRGNKKKSSNTDKNTFLEDYAVAVGVAWQIKDLLLSENTREALLGSGILERAYLALKVIAEVTFLHCLEHDYLKTCPVSAYATLTLHMSLYKLQTVGVSSKASGTTLDLTLDHLLHCAYNVFKANNNKNSKKPPLESLSDSKMTPGCSKDAGESQSGTGLTKQTRISNMVKMLTVVSKFIVDAATMSLLPPQYQERCLNFTIEYLKFIMTNLREHSLSQLPVSEEYRKDIFICLKSSFTYGAKLLNLVLKTDEVPLSPEGPQCLVNELFNLFVSVEEFLGYGFATRLNSVVQPWIPDLILAMGSWTLLKEAPNGGPHAINNAIMVYLPTWYCVIAGIEIFKLREAGSDDETENVNHFPAFRRFMETTCKLLKANREVLDAVGVKFLNGALSAFGSKNFEVVFGLLRFVCVELVGIEGDWGGLRMMLACLGEIYAKLEMEAEVMDKSEGDGEKFSFGAKALIEPVWKTYIYDERKHAMEEE</sequence>
<name>A0A5A7PEA3_STRAF</name>
<dbReference type="GO" id="GO:0000796">
    <property type="term" value="C:condensin complex"/>
    <property type="evidence" value="ECO:0007669"/>
    <property type="project" value="TreeGrafter"/>
</dbReference>
<gene>
    <name evidence="2" type="ORF">STAS_06941</name>
</gene>
<dbReference type="Proteomes" id="UP000325081">
    <property type="component" value="Unassembled WGS sequence"/>
</dbReference>
<dbReference type="SUPFAM" id="SSF48371">
    <property type="entry name" value="ARM repeat"/>
    <property type="match status" value="1"/>
</dbReference>
<evidence type="ECO:0000313" key="3">
    <source>
        <dbReference type="Proteomes" id="UP000325081"/>
    </source>
</evidence>
<protein>
    <submittedName>
        <fullName evidence="2">Condensin-2 complex subunit G2</fullName>
    </submittedName>
</protein>
<dbReference type="PANTHER" id="PTHR16199">
    <property type="entry name" value="CONDENSIN-2 COMPLEX SUBUNIT G2"/>
    <property type="match status" value="1"/>
</dbReference>
<organism evidence="2 3">
    <name type="scientific">Striga asiatica</name>
    <name type="common">Asiatic witchweed</name>
    <name type="synonym">Buchnera asiatica</name>
    <dbReference type="NCBI Taxonomy" id="4170"/>
    <lineage>
        <taxon>Eukaryota</taxon>
        <taxon>Viridiplantae</taxon>
        <taxon>Streptophyta</taxon>
        <taxon>Embryophyta</taxon>
        <taxon>Tracheophyta</taxon>
        <taxon>Spermatophyta</taxon>
        <taxon>Magnoliopsida</taxon>
        <taxon>eudicotyledons</taxon>
        <taxon>Gunneridae</taxon>
        <taxon>Pentapetalae</taxon>
        <taxon>asterids</taxon>
        <taxon>lamiids</taxon>
        <taxon>Lamiales</taxon>
        <taxon>Orobanchaceae</taxon>
        <taxon>Buchnereae</taxon>
        <taxon>Striga</taxon>
    </lineage>
</organism>
<feature type="region of interest" description="Disordered" evidence="1">
    <location>
        <begin position="781"/>
        <end position="809"/>
    </location>
</feature>
<dbReference type="EMBL" id="BKCP01004405">
    <property type="protein sequence ID" value="GER30974.1"/>
    <property type="molecule type" value="Genomic_DNA"/>
</dbReference>
<dbReference type="GO" id="GO:0005634">
    <property type="term" value="C:nucleus"/>
    <property type="evidence" value="ECO:0007669"/>
    <property type="project" value="InterPro"/>
</dbReference>
<dbReference type="OrthoDB" id="10062843at2759"/>
<reference evidence="3" key="1">
    <citation type="journal article" date="2019" name="Curr. Biol.">
        <title>Genome Sequence of Striga asiatica Provides Insight into the Evolution of Plant Parasitism.</title>
        <authorList>
            <person name="Yoshida S."/>
            <person name="Kim S."/>
            <person name="Wafula E.K."/>
            <person name="Tanskanen J."/>
            <person name="Kim Y.M."/>
            <person name="Honaas L."/>
            <person name="Yang Z."/>
            <person name="Spallek T."/>
            <person name="Conn C.E."/>
            <person name="Ichihashi Y."/>
            <person name="Cheong K."/>
            <person name="Cui S."/>
            <person name="Der J.P."/>
            <person name="Gundlach H."/>
            <person name="Jiao Y."/>
            <person name="Hori C."/>
            <person name="Ishida J.K."/>
            <person name="Kasahara H."/>
            <person name="Kiba T."/>
            <person name="Kim M.S."/>
            <person name="Koo N."/>
            <person name="Laohavisit A."/>
            <person name="Lee Y.H."/>
            <person name="Lumba S."/>
            <person name="McCourt P."/>
            <person name="Mortimer J.C."/>
            <person name="Mutuku J.M."/>
            <person name="Nomura T."/>
            <person name="Sasaki-Sekimoto Y."/>
            <person name="Seto Y."/>
            <person name="Wang Y."/>
            <person name="Wakatake T."/>
            <person name="Sakakibara H."/>
            <person name="Demura T."/>
            <person name="Yamaguchi S."/>
            <person name="Yoneyama K."/>
            <person name="Manabe R.I."/>
            <person name="Nelson D.C."/>
            <person name="Schulman A.H."/>
            <person name="Timko M.P."/>
            <person name="dePamphilis C.W."/>
            <person name="Choi D."/>
            <person name="Shirasu K."/>
        </authorList>
    </citation>
    <scope>NUCLEOTIDE SEQUENCE [LARGE SCALE GENOMIC DNA]</scope>
    <source>
        <strain evidence="3">cv. UVA1</strain>
    </source>
</reference>
<dbReference type="PANTHER" id="PTHR16199:SF4">
    <property type="entry name" value="CONDENSIN-2 COMPLEX SUBUNIT G2"/>
    <property type="match status" value="1"/>
</dbReference>
<dbReference type="GO" id="GO:0000070">
    <property type="term" value="P:mitotic sister chromatid segregation"/>
    <property type="evidence" value="ECO:0007669"/>
    <property type="project" value="TreeGrafter"/>
</dbReference>